<evidence type="ECO:0000259" key="2">
    <source>
        <dbReference type="Pfam" id="PF12508"/>
    </source>
</evidence>
<proteinExistence type="predicted"/>
<sequence length="306" mass="35055">MKAQKNKIIFIAVIAFVMLFMVWYYMDVVAKGDSARVELQQTEVPTLEEQQKEYSSKLEAVNDVKEEKEKTAPSVYSETDIDSTGLYDPDLEEKRRQKLVDSIYRHGRINYTQVPEKVVPNGYQMGIKSRAPSKNEVRETRDFSQAHAAFFNSAPTITNPETELESPSNDAFIIVEVNGEQTVRQDERLELRLAVDAEIAGRIVPRNTLVYGFVTFQPNRVLLNITNIEHQKVSLKAYDLLDGNEGIYIRNSFRAEAQREVLDDVVQDINVPGMPQVGGIKQVFRRNNRNVRVTVHNQYQLILKES</sequence>
<keyword evidence="4" id="KW-1185">Reference proteome</keyword>
<dbReference type="Proteomes" id="UP000261828">
    <property type="component" value="Unassembled WGS sequence"/>
</dbReference>
<keyword evidence="1" id="KW-0812">Transmembrane</keyword>
<dbReference type="AlphaFoldDB" id="A0A371JLX2"/>
<feature type="domain" description="Conjugative transposon TraM C-terminal" evidence="2">
    <location>
        <begin position="175"/>
        <end position="304"/>
    </location>
</feature>
<keyword evidence="1" id="KW-1133">Transmembrane helix</keyword>
<evidence type="ECO:0000256" key="1">
    <source>
        <dbReference type="SAM" id="Phobius"/>
    </source>
</evidence>
<evidence type="ECO:0000313" key="3">
    <source>
        <dbReference type="EMBL" id="RDY57948.1"/>
    </source>
</evidence>
<accession>A0A371JLX2</accession>
<keyword evidence="1" id="KW-0472">Membrane</keyword>
<comment type="caution">
    <text evidence="3">The sequence shown here is derived from an EMBL/GenBank/DDBJ whole genome shotgun (WGS) entry which is preliminary data.</text>
</comment>
<dbReference type="InterPro" id="IPR055407">
    <property type="entry name" value="TraM_C"/>
</dbReference>
<dbReference type="Pfam" id="PF12508">
    <property type="entry name" value="Transposon_TraM"/>
    <property type="match status" value="1"/>
</dbReference>
<dbReference type="EMBL" id="QTJX01000006">
    <property type="protein sequence ID" value="RDY57948.1"/>
    <property type="molecule type" value="Genomic_DNA"/>
</dbReference>
<evidence type="ECO:0000313" key="4">
    <source>
        <dbReference type="Proteomes" id="UP000261828"/>
    </source>
</evidence>
<protein>
    <submittedName>
        <fullName evidence="3">Conjugative transposon protein TraM</fullName>
    </submittedName>
</protein>
<reference evidence="3 4" key="1">
    <citation type="submission" date="2018-08" db="EMBL/GenBank/DDBJ databases">
        <title>Muricauda nanhaiensis sp. nov., isolated from seawater of the South China Sea.</title>
        <authorList>
            <person name="Dang Y."/>
        </authorList>
    </citation>
    <scope>NUCLEOTIDE SEQUENCE [LARGE SCALE GENOMIC DNA]</scope>
    <source>
        <strain evidence="3 4">SM1704</strain>
    </source>
</reference>
<dbReference type="OrthoDB" id="1409065at2"/>
<organism evidence="3 4">
    <name type="scientific">Flagellimonas nanhaiensis</name>
    <dbReference type="NCBI Taxonomy" id="2292706"/>
    <lineage>
        <taxon>Bacteria</taxon>
        <taxon>Pseudomonadati</taxon>
        <taxon>Bacteroidota</taxon>
        <taxon>Flavobacteriia</taxon>
        <taxon>Flavobacteriales</taxon>
        <taxon>Flavobacteriaceae</taxon>
        <taxon>Flagellimonas</taxon>
    </lineage>
</organism>
<feature type="transmembrane region" description="Helical" evidence="1">
    <location>
        <begin position="7"/>
        <end position="26"/>
    </location>
</feature>
<name>A0A371JLX2_9FLAO</name>
<gene>
    <name evidence="3" type="ORF">DX873_17395</name>
</gene>